<organism evidence="2 3">
    <name type="scientific">Staurois parvus</name>
    <dbReference type="NCBI Taxonomy" id="386267"/>
    <lineage>
        <taxon>Eukaryota</taxon>
        <taxon>Metazoa</taxon>
        <taxon>Chordata</taxon>
        <taxon>Craniata</taxon>
        <taxon>Vertebrata</taxon>
        <taxon>Euteleostomi</taxon>
        <taxon>Amphibia</taxon>
        <taxon>Batrachia</taxon>
        <taxon>Anura</taxon>
        <taxon>Neobatrachia</taxon>
        <taxon>Ranoidea</taxon>
        <taxon>Ranidae</taxon>
        <taxon>Staurois</taxon>
    </lineage>
</organism>
<proteinExistence type="predicted"/>
<dbReference type="EMBL" id="CATNWA010017411">
    <property type="protein sequence ID" value="CAI9600289.1"/>
    <property type="molecule type" value="Genomic_DNA"/>
</dbReference>
<keyword evidence="1" id="KW-0732">Signal</keyword>
<evidence type="ECO:0000313" key="3">
    <source>
        <dbReference type="Proteomes" id="UP001162483"/>
    </source>
</evidence>
<evidence type="ECO:0008006" key="4">
    <source>
        <dbReference type="Google" id="ProtNLM"/>
    </source>
</evidence>
<sequence length="71" mass="8005">MCLCFTASTLLCMAVLCTAMQSSVRELTGRRTALFLNSSSSRRSSLAITGHQRIITGWDRVIDSHSFEWRH</sequence>
<reference evidence="2" key="1">
    <citation type="submission" date="2023-05" db="EMBL/GenBank/DDBJ databases">
        <authorList>
            <person name="Stuckert A."/>
        </authorList>
    </citation>
    <scope>NUCLEOTIDE SEQUENCE</scope>
</reference>
<dbReference type="Proteomes" id="UP001162483">
    <property type="component" value="Unassembled WGS sequence"/>
</dbReference>
<name>A0ABN9FUI3_9NEOB</name>
<evidence type="ECO:0000256" key="1">
    <source>
        <dbReference type="SAM" id="SignalP"/>
    </source>
</evidence>
<feature type="signal peptide" evidence="1">
    <location>
        <begin position="1"/>
        <end position="19"/>
    </location>
</feature>
<feature type="chain" id="PRO_5046259769" description="Secreted protein" evidence="1">
    <location>
        <begin position="20"/>
        <end position="71"/>
    </location>
</feature>
<keyword evidence="3" id="KW-1185">Reference proteome</keyword>
<comment type="caution">
    <text evidence="2">The sequence shown here is derived from an EMBL/GenBank/DDBJ whole genome shotgun (WGS) entry which is preliminary data.</text>
</comment>
<accession>A0ABN9FUI3</accession>
<feature type="non-terminal residue" evidence="2">
    <location>
        <position position="71"/>
    </location>
</feature>
<evidence type="ECO:0000313" key="2">
    <source>
        <dbReference type="EMBL" id="CAI9600289.1"/>
    </source>
</evidence>
<gene>
    <name evidence="2" type="ORF">SPARVUS_LOCUS12723408</name>
</gene>
<protein>
    <recommendedName>
        <fullName evidence="4">Secreted protein</fullName>
    </recommendedName>
</protein>